<sequence>MFANPFNKAFIVRNATGEQNAVHLTFENSCSSTDFFRNLVCHGFVNQRCFHIAGFDHIFHLLRIVGAEIGHQTAFAGDHFLYLV</sequence>
<accession>A0A645CMC0</accession>
<dbReference type="AlphaFoldDB" id="A0A645CMC0"/>
<dbReference type="EMBL" id="VSSQ01028385">
    <property type="protein sequence ID" value="MPM78093.1"/>
    <property type="molecule type" value="Genomic_DNA"/>
</dbReference>
<name>A0A645CMC0_9ZZZZ</name>
<evidence type="ECO:0000313" key="1">
    <source>
        <dbReference type="EMBL" id="MPM78093.1"/>
    </source>
</evidence>
<comment type="caution">
    <text evidence="1">The sequence shown here is derived from an EMBL/GenBank/DDBJ whole genome shotgun (WGS) entry which is preliminary data.</text>
</comment>
<gene>
    <name evidence="1" type="ORF">SDC9_125103</name>
</gene>
<proteinExistence type="predicted"/>
<organism evidence="1">
    <name type="scientific">bioreactor metagenome</name>
    <dbReference type="NCBI Taxonomy" id="1076179"/>
    <lineage>
        <taxon>unclassified sequences</taxon>
        <taxon>metagenomes</taxon>
        <taxon>ecological metagenomes</taxon>
    </lineage>
</organism>
<protein>
    <submittedName>
        <fullName evidence="1">Uncharacterized protein</fullName>
    </submittedName>
</protein>
<reference evidence="1" key="1">
    <citation type="submission" date="2019-08" db="EMBL/GenBank/DDBJ databases">
        <authorList>
            <person name="Kucharzyk K."/>
            <person name="Murdoch R.W."/>
            <person name="Higgins S."/>
            <person name="Loffler F."/>
        </authorList>
    </citation>
    <scope>NUCLEOTIDE SEQUENCE</scope>
</reference>